<evidence type="ECO:0000313" key="2">
    <source>
        <dbReference type="Proteomes" id="UP000712600"/>
    </source>
</evidence>
<protein>
    <submittedName>
        <fullName evidence="1">Uncharacterized protein</fullName>
    </submittedName>
</protein>
<organism evidence="1 2">
    <name type="scientific">Brassica cretica</name>
    <name type="common">Mustard</name>
    <dbReference type="NCBI Taxonomy" id="69181"/>
    <lineage>
        <taxon>Eukaryota</taxon>
        <taxon>Viridiplantae</taxon>
        <taxon>Streptophyta</taxon>
        <taxon>Embryophyta</taxon>
        <taxon>Tracheophyta</taxon>
        <taxon>Spermatophyta</taxon>
        <taxon>Magnoliopsida</taxon>
        <taxon>eudicotyledons</taxon>
        <taxon>Gunneridae</taxon>
        <taxon>Pentapetalae</taxon>
        <taxon>rosids</taxon>
        <taxon>malvids</taxon>
        <taxon>Brassicales</taxon>
        <taxon>Brassicaceae</taxon>
        <taxon>Brassiceae</taxon>
        <taxon>Brassica</taxon>
    </lineage>
</organism>
<evidence type="ECO:0000313" key="1">
    <source>
        <dbReference type="EMBL" id="KAF3559836.1"/>
    </source>
</evidence>
<dbReference type="Proteomes" id="UP000712600">
    <property type="component" value="Unassembled WGS sequence"/>
</dbReference>
<dbReference type="EMBL" id="QGKX02000996">
    <property type="protein sequence ID" value="KAF3559836.1"/>
    <property type="molecule type" value="Genomic_DNA"/>
</dbReference>
<dbReference type="AlphaFoldDB" id="A0A8S9R878"/>
<gene>
    <name evidence="1" type="ORF">F2Q69_00013167</name>
</gene>
<reference evidence="1" key="1">
    <citation type="submission" date="2019-12" db="EMBL/GenBank/DDBJ databases">
        <title>Genome sequencing and annotation of Brassica cretica.</title>
        <authorList>
            <person name="Studholme D.J."/>
            <person name="Sarris P."/>
        </authorList>
    </citation>
    <scope>NUCLEOTIDE SEQUENCE</scope>
    <source>
        <strain evidence="1">PFS-109/04</strain>
        <tissue evidence="1">Leaf</tissue>
    </source>
</reference>
<comment type="caution">
    <text evidence="1">The sequence shown here is derived from an EMBL/GenBank/DDBJ whole genome shotgun (WGS) entry which is preliminary data.</text>
</comment>
<accession>A0A8S9R878</accession>
<proteinExistence type="predicted"/>
<name>A0A8S9R878_BRACR</name>
<sequence>MSKFKLQAKVGLTHEPNKTTKLKSQTKRVIFIHDHVSASKEAMDTHYNMRQSCGTLELQPSPSFSSEAPPRTLLLSLPLSVAAKIWNSP</sequence>